<proteinExistence type="predicted"/>
<accession>A0A2K8T3Q0</accession>
<sequence>MAHKYLLSYYYVSPQDAERIDTFREVSGDTEKTLVTQFTRGWIARNRDYYLKLARFDADKREISFREWAEIIVLQGVEALPPYRHELKDIPENPLKDVALPPSSELIRRGINYITLGTQNLALLKVAIHYDRDNAVGFVSRIVKEHFDRNWDKLYLPQVEAENFENWI</sequence>
<organism evidence="1 2">
    <name type="scientific">Nostoc flagelliforme CCNUN1</name>
    <dbReference type="NCBI Taxonomy" id="2038116"/>
    <lineage>
        <taxon>Bacteria</taxon>
        <taxon>Bacillati</taxon>
        <taxon>Cyanobacteriota</taxon>
        <taxon>Cyanophyceae</taxon>
        <taxon>Nostocales</taxon>
        <taxon>Nostocaceae</taxon>
        <taxon>Nostoc</taxon>
    </lineage>
</organism>
<reference evidence="1 2" key="1">
    <citation type="submission" date="2017-11" db="EMBL/GenBank/DDBJ databases">
        <title>Complete genome of a free-living desiccation-tolerant cyanobacterium and its photosynthetic adaptation to extreme terrestrial habitat.</title>
        <authorList>
            <person name="Shang J."/>
        </authorList>
    </citation>
    <scope>NUCLEOTIDE SEQUENCE [LARGE SCALE GENOMIC DNA]</scope>
    <source>
        <strain evidence="1 2">CCNUN1</strain>
    </source>
</reference>
<dbReference type="RefSeq" id="WP_225912321.1">
    <property type="nucleotide sequence ID" value="NZ_CP024785.1"/>
</dbReference>
<dbReference type="AlphaFoldDB" id="A0A2K8T3Q0"/>
<evidence type="ECO:0000313" key="2">
    <source>
        <dbReference type="Proteomes" id="UP000232003"/>
    </source>
</evidence>
<dbReference type="KEGG" id="nfl:COO91_08450"/>
<dbReference type="EMBL" id="CP024785">
    <property type="protein sequence ID" value="AUB42327.1"/>
    <property type="molecule type" value="Genomic_DNA"/>
</dbReference>
<name>A0A2K8T3Q0_9NOSO</name>
<dbReference type="Proteomes" id="UP000232003">
    <property type="component" value="Chromosome"/>
</dbReference>
<evidence type="ECO:0000313" key="1">
    <source>
        <dbReference type="EMBL" id="AUB42327.1"/>
    </source>
</evidence>
<protein>
    <submittedName>
        <fullName evidence="1">Uncharacterized protein</fullName>
    </submittedName>
</protein>
<gene>
    <name evidence="1" type="ORF">COO91_08450</name>
</gene>
<keyword evidence="2" id="KW-1185">Reference proteome</keyword>